<evidence type="ECO:0000256" key="2">
    <source>
        <dbReference type="SAM" id="SignalP"/>
    </source>
</evidence>
<evidence type="ECO:0000313" key="3">
    <source>
        <dbReference type="EMBL" id="MEA5667410.1"/>
    </source>
</evidence>
<feature type="chain" id="PRO_5045254330" evidence="2">
    <location>
        <begin position="19"/>
        <end position="244"/>
    </location>
</feature>
<dbReference type="Pfam" id="PF13424">
    <property type="entry name" value="TPR_12"/>
    <property type="match status" value="1"/>
</dbReference>
<dbReference type="EMBL" id="JAYFUH010000085">
    <property type="protein sequence ID" value="MEA5667410.1"/>
    <property type="molecule type" value="Genomic_DNA"/>
</dbReference>
<dbReference type="InterPro" id="IPR019734">
    <property type="entry name" value="TPR_rpt"/>
</dbReference>
<feature type="repeat" description="TPR" evidence="1">
    <location>
        <begin position="150"/>
        <end position="183"/>
    </location>
</feature>
<dbReference type="Proteomes" id="UP001301653">
    <property type="component" value="Unassembled WGS sequence"/>
</dbReference>
<accession>A0ABU5V5R0</accession>
<name>A0ABU5V5R0_9GAMM</name>
<sequence length="244" mass="27075">MRLLLIVTLGLCCNLAFAQTETGPWKLTTAPVAPRPAEPGLGRELRASVQQSVEQSLKGDNAQARVALLEVAQHCDAYRAAAGRRAVSFRTQRQYELYLADHNDGTPLDWLDMACADAYKQLAYIAVEYHDTDQAMQWLDQAQATAPYEADVLTERGIAFNQRKDWRGALASYQQALELTRSHPEAAHLQALALRGVGFSLIELGDLPSAQSHYEQSLELEPDNPVALQELTYIQQLRERAGGK</sequence>
<proteinExistence type="predicted"/>
<comment type="caution">
    <text evidence="3">The sequence shown here is derived from an EMBL/GenBank/DDBJ whole genome shotgun (WGS) entry which is preliminary data.</text>
</comment>
<keyword evidence="1" id="KW-0802">TPR repeat</keyword>
<dbReference type="SMART" id="SM00028">
    <property type="entry name" value="TPR"/>
    <property type="match status" value="3"/>
</dbReference>
<dbReference type="Gene3D" id="1.25.40.10">
    <property type="entry name" value="Tetratricopeptide repeat domain"/>
    <property type="match status" value="1"/>
</dbReference>
<reference evidence="3 4" key="1">
    <citation type="submission" date="2023-12" db="EMBL/GenBank/DDBJ databases">
        <title>Stenotrophomonas guangdongensis sp. nov., isolated from wilted pepper plants (Capsicum annuum).</title>
        <authorList>
            <person name="Qiu M."/>
            <person name="Li Y."/>
            <person name="Liu Q."/>
            <person name="Zhang X."/>
            <person name="Huang Y."/>
            <person name="Guo R."/>
            <person name="Hu M."/>
            <person name="Zhou J."/>
            <person name="Zhou X."/>
        </authorList>
    </citation>
    <scope>NUCLEOTIDE SEQUENCE [LARGE SCALE GENOMIC DNA]</scope>
    <source>
        <strain evidence="3 4">MH1</strain>
    </source>
</reference>
<protein>
    <submittedName>
        <fullName evidence="3">Tetratricopeptide repeat protein</fullName>
    </submittedName>
</protein>
<dbReference type="SUPFAM" id="SSF48452">
    <property type="entry name" value="TPR-like"/>
    <property type="match status" value="1"/>
</dbReference>
<feature type="signal peptide" evidence="2">
    <location>
        <begin position="1"/>
        <end position="18"/>
    </location>
</feature>
<feature type="repeat" description="TPR" evidence="1">
    <location>
        <begin position="191"/>
        <end position="224"/>
    </location>
</feature>
<keyword evidence="4" id="KW-1185">Reference proteome</keyword>
<dbReference type="InterPro" id="IPR011990">
    <property type="entry name" value="TPR-like_helical_dom_sf"/>
</dbReference>
<evidence type="ECO:0000256" key="1">
    <source>
        <dbReference type="PROSITE-ProRule" id="PRU00339"/>
    </source>
</evidence>
<dbReference type="PROSITE" id="PS50005">
    <property type="entry name" value="TPR"/>
    <property type="match status" value="2"/>
</dbReference>
<keyword evidence="2" id="KW-0732">Signal</keyword>
<evidence type="ECO:0000313" key="4">
    <source>
        <dbReference type="Proteomes" id="UP001301653"/>
    </source>
</evidence>
<dbReference type="RefSeq" id="WP_323438431.1">
    <property type="nucleotide sequence ID" value="NZ_JAYFUH010000085.1"/>
</dbReference>
<gene>
    <name evidence="3" type="ORF">VA603_07710</name>
</gene>
<organism evidence="3 4">
    <name type="scientific">Stenotrophomonas capsici</name>
    <dbReference type="NCBI Taxonomy" id="3110230"/>
    <lineage>
        <taxon>Bacteria</taxon>
        <taxon>Pseudomonadati</taxon>
        <taxon>Pseudomonadota</taxon>
        <taxon>Gammaproteobacteria</taxon>
        <taxon>Lysobacterales</taxon>
        <taxon>Lysobacteraceae</taxon>
        <taxon>Stenotrophomonas</taxon>
    </lineage>
</organism>